<dbReference type="RefSeq" id="WP_109623832.1">
    <property type="nucleotide sequence ID" value="NZ_PPEI02000009.1"/>
</dbReference>
<dbReference type="AlphaFoldDB" id="A0A316WF33"/>
<reference evidence="2" key="1">
    <citation type="submission" date="2018-04" db="EMBL/GenBank/DDBJ databases">
        <title>Draft Genome Sequences of Chryseobacterium lactis NCTC11390T isolated from milk, Chryseobacterium oncorhynchi 701B-08T from rainbow trout, and Chryseobacterium viscerum 687B-08T from diseased fish.</title>
        <authorList>
            <person name="Jeong J.-J."/>
            <person name="Lee Y.J."/>
            <person name="Pathiraja D."/>
            <person name="Park B."/>
            <person name="Choi I.-G."/>
            <person name="Kim K.D."/>
        </authorList>
    </citation>
    <scope>NUCLEOTIDE SEQUENCE [LARGE SCALE GENOMIC DNA]</scope>
    <source>
        <strain evidence="2">701B-08</strain>
    </source>
</reference>
<dbReference type="Proteomes" id="UP000236182">
    <property type="component" value="Unassembled WGS sequence"/>
</dbReference>
<sequence>MKNLLNIKNVLLLLLTFSTLTLSSCSNDDNNPADSIIYVSETSNFYGEKPSKEEIRNALVGKWLDDQNNLVMDVKSWKLNPKYGTAAYETEYVFNIDCKVPLYQLGADYWWSEVAIDKNNVRIGPDFYVMVEGNKAKLFVRGNETRVILMHK</sequence>
<feature type="chain" id="PRO_5016401653" description="Lipoprotein" evidence="1">
    <location>
        <begin position="24"/>
        <end position="152"/>
    </location>
</feature>
<keyword evidence="3" id="KW-1185">Reference proteome</keyword>
<dbReference type="PROSITE" id="PS51257">
    <property type="entry name" value="PROKAR_LIPOPROTEIN"/>
    <property type="match status" value="1"/>
</dbReference>
<gene>
    <name evidence="2" type="ORF">C1638_020685</name>
</gene>
<feature type="signal peptide" evidence="1">
    <location>
        <begin position="1"/>
        <end position="23"/>
    </location>
</feature>
<accession>A0A316WF33</accession>
<keyword evidence="1" id="KW-0732">Signal</keyword>
<proteinExistence type="predicted"/>
<evidence type="ECO:0000256" key="1">
    <source>
        <dbReference type="SAM" id="SignalP"/>
    </source>
</evidence>
<name>A0A316WF33_9FLAO</name>
<evidence type="ECO:0000313" key="3">
    <source>
        <dbReference type="Proteomes" id="UP000236182"/>
    </source>
</evidence>
<evidence type="ECO:0000313" key="2">
    <source>
        <dbReference type="EMBL" id="PWN59987.1"/>
    </source>
</evidence>
<comment type="caution">
    <text evidence="2">The sequence shown here is derived from an EMBL/GenBank/DDBJ whole genome shotgun (WGS) entry which is preliminary data.</text>
</comment>
<dbReference type="EMBL" id="PPEI02000009">
    <property type="protein sequence ID" value="PWN59987.1"/>
    <property type="molecule type" value="Genomic_DNA"/>
</dbReference>
<protein>
    <recommendedName>
        <fullName evidence="4">Lipoprotein</fullName>
    </recommendedName>
</protein>
<evidence type="ECO:0008006" key="4">
    <source>
        <dbReference type="Google" id="ProtNLM"/>
    </source>
</evidence>
<organism evidence="2 3">
    <name type="scientific">Chryseobacterium oncorhynchi</name>
    <dbReference type="NCBI Taxonomy" id="741074"/>
    <lineage>
        <taxon>Bacteria</taxon>
        <taxon>Pseudomonadati</taxon>
        <taxon>Bacteroidota</taxon>
        <taxon>Flavobacteriia</taxon>
        <taxon>Flavobacteriales</taxon>
        <taxon>Weeksellaceae</taxon>
        <taxon>Chryseobacterium group</taxon>
        <taxon>Chryseobacterium</taxon>
    </lineage>
</organism>